<protein>
    <recommendedName>
        <fullName evidence="3">Aldehyde dehydrogenase domain-containing protein</fullName>
    </recommendedName>
</protein>
<evidence type="ECO:0000313" key="2">
    <source>
        <dbReference type="Proteomes" id="UP001255856"/>
    </source>
</evidence>
<dbReference type="Proteomes" id="UP001255856">
    <property type="component" value="Unassembled WGS sequence"/>
</dbReference>
<proteinExistence type="predicted"/>
<comment type="caution">
    <text evidence="1">The sequence shown here is derived from an EMBL/GenBank/DDBJ whole genome shotgun (WGS) entry which is preliminary data.</text>
</comment>
<evidence type="ECO:0000313" key="1">
    <source>
        <dbReference type="EMBL" id="KAK2075837.1"/>
    </source>
</evidence>
<organism evidence="1 2">
    <name type="scientific">Prototheca wickerhamii</name>
    <dbReference type="NCBI Taxonomy" id="3111"/>
    <lineage>
        <taxon>Eukaryota</taxon>
        <taxon>Viridiplantae</taxon>
        <taxon>Chlorophyta</taxon>
        <taxon>core chlorophytes</taxon>
        <taxon>Trebouxiophyceae</taxon>
        <taxon>Chlorellales</taxon>
        <taxon>Chlorellaceae</taxon>
        <taxon>Prototheca</taxon>
    </lineage>
</organism>
<keyword evidence="2" id="KW-1185">Reference proteome</keyword>
<sequence length="570" mass="60960">MEDQEIQETPSRLLLAMSTRKRDWAEFPAEDKYMAALEMRSRVLQAAARWGRAAAEVRGTDREIIAAQELTLMLAPLANYLDGLLATLGPVKTGEALLVPPVARRGEDSETLKAFPWGTVQTWLSLLGWALSTEVTIGRQDRSGSAARRPPPAGGEGELVLVSGAGYGPVELLAACMHAAFVQGAVVGLALPPRLAPLQLLFEYIMTPLAQHAFFASFVVDGAEATVPDLADLPGVDRLHLVGFTPEAVAELLGGAPTPVTISGSVHGPSPTIVVPGKWTGTQMKHNAFQLAEAFAYAGSAAPHATRVVVLPADWELADELISVVKRELKDYRRPPALEDGMEVRQAEFVEAYGDRVWTSPARPASDLPAAATPAPAWSVAVLDGAPDRGSALELALLKDPRAPFLTFVKVSEPDLASYLEAAVALVNTRVRGAFAANVVAQNKLDKASRALVDKALDDLEYGFVGLNMPPLVAPLAAQAHWGAYAGADGQAVEAGFRQTSVAGNALMLRGVRKSVSRLPFESFLHQLPPEHFHTLLRTARTTAVSLVDGLRGFWRGINDKTTIPGQDRD</sequence>
<name>A0AAD9IGP9_PROWI</name>
<reference evidence="1" key="1">
    <citation type="submission" date="2021-01" db="EMBL/GenBank/DDBJ databases">
        <authorList>
            <person name="Eckstrom K.M.E."/>
        </authorList>
    </citation>
    <scope>NUCLEOTIDE SEQUENCE</scope>
    <source>
        <strain evidence="1">UVCC 0001</strain>
    </source>
</reference>
<dbReference type="AlphaFoldDB" id="A0AAD9IGP9"/>
<evidence type="ECO:0008006" key="3">
    <source>
        <dbReference type="Google" id="ProtNLM"/>
    </source>
</evidence>
<accession>A0AAD9IGP9</accession>
<gene>
    <name evidence="1" type="ORF">QBZ16_001578</name>
</gene>
<dbReference type="EMBL" id="JASFZW010000013">
    <property type="protein sequence ID" value="KAK2075837.1"/>
    <property type="molecule type" value="Genomic_DNA"/>
</dbReference>